<sequence>DIIYAAAGASGIGVIDAARDMGEGYFAIGVDSDQDWMAPGRVLTSMLKMVDLAVYRSIESVLNETYKAEIIVLGVKEGGVDISPLTYTKDMIMAKDPQILDYIANLKQLIIEGTLVVPDETKIDPTGDRPVIFTPPATELWKK</sequence>
<dbReference type="EMBL" id="BLSB01000211">
    <property type="protein sequence ID" value="GFP35772.1"/>
    <property type="molecule type" value="Genomic_DNA"/>
</dbReference>
<protein>
    <submittedName>
        <fullName evidence="7">Basic membrane protein A and related proteins</fullName>
    </submittedName>
</protein>
<dbReference type="PANTHER" id="PTHR34296">
    <property type="entry name" value="TRANSCRIPTIONAL ACTIVATOR PROTEIN MED"/>
    <property type="match status" value="1"/>
</dbReference>
<keyword evidence="4" id="KW-0472">Membrane</keyword>
<keyword evidence="3" id="KW-0732">Signal</keyword>
<dbReference type="InterPro" id="IPR003760">
    <property type="entry name" value="PnrA-like"/>
</dbReference>
<gene>
    <name evidence="7" type="ORF">HKBW3S43_01561</name>
</gene>
<evidence type="ECO:0000256" key="3">
    <source>
        <dbReference type="ARBA" id="ARBA00022729"/>
    </source>
</evidence>
<evidence type="ECO:0000259" key="6">
    <source>
        <dbReference type="Pfam" id="PF02608"/>
    </source>
</evidence>
<dbReference type="Pfam" id="PF02608">
    <property type="entry name" value="Bmp"/>
    <property type="match status" value="1"/>
</dbReference>
<evidence type="ECO:0000256" key="4">
    <source>
        <dbReference type="ARBA" id="ARBA00023136"/>
    </source>
</evidence>
<evidence type="ECO:0000256" key="5">
    <source>
        <dbReference type="ARBA" id="ARBA00023288"/>
    </source>
</evidence>
<feature type="non-terminal residue" evidence="7">
    <location>
        <position position="1"/>
    </location>
</feature>
<evidence type="ECO:0000313" key="7">
    <source>
        <dbReference type="EMBL" id="GFP35772.1"/>
    </source>
</evidence>
<evidence type="ECO:0000313" key="8">
    <source>
        <dbReference type="Proteomes" id="UP000576480"/>
    </source>
</evidence>
<dbReference type="AlphaFoldDB" id="A0A6V8PT38"/>
<keyword evidence="2" id="KW-1003">Cell membrane</keyword>
<dbReference type="InterPro" id="IPR050957">
    <property type="entry name" value="BMP_lipoprotein"/>
</dbReference>
<keyword evidence="5" id="KW-0449">Lipoprotein</keyword>
<reference evidence="7 8" key="1">
    <citation type="journal article" date="2020" name="Front. Microbiol.">
        <title>Single-cell genomics of novel Actinobacteria with the Wood-Ljungdahl pathway discovered in a serpentinizing system.</title>
        <authorList>
            <person name="Merino N."/>
            <person name="Kawai M."/>
            <person name="Boyd E.S."/>
            <person name="Colman D.R."/>
            <person name="McGlynn S.E."/>
            <person name="Nealson K.H."/>
            <person name="Kurokawa K."/>
            <person name="Hongoh Y."/>
        </authorList>
    </citation>
    <scope>NUCLEOTIDE SEQUENCE [LARGE SCALE GENOMIC DNA]</scope>
    <source>
        <strain evidence="7 8">S43</strain>
    </source>
</reference>
<dbReference type="GO" id="GO:0005886">
    <property type="term" value="C:plasma membrane"/>
    <property type="evidence" value="ECO:0007669"/>
    <property type="project" value="UniProtKB-SubCell"/>
</dbReference>
<name>A0A6V8PT38_9ACTN</name>
<dbReference type="Proteomes" id="UP000576480">
    <property type="component" value="Unassembled WGS sequence"/>
</dbReference>
<feature type="domain" description="ABC transporter substrate-binding protein PnrA-like" evidence="6">
    <location>
        <begin position="1"/>
        <end position="119"/>
    </location>
</feature>
<dbReference type="Gene3D" id="3.40.50.2300">
    <property type="match status" value="2"/>
</dbReference>
<proteinExistence type="predicted"/>
<comment type="subcellular location">
    <subcellularLocation>
        <location evidence="1">Cell membrane</location>
    </subcellularLocation>
</comment>
<evidence type="ECO:0000256" key="2">
    <source>
        <dbReference type="ARBA" id="ARBA00022475"/>
    </source>
</evidence>
<evidence type="ECO:0000256" key="1">
    <source>
        <dbReference type="ARBA" id="ARBA00004236"/>
    </source>
</evidence>
<dbReference type="PANTHER" id="PTHR34296:SF2">
    <property type="entry name" value="ABC TRANSPORTER GUANOSINE-BINDING PROTEIN NUPN"/>
    <property type="match status" value="1"/>
</dbReference>
<comment type="caution">
    <text evidence="7">The sequence shown here is derived from an EMBL/GenBank/DDBJ whole genome shotgun (WGS) entry which is preliminary data.</text>
</comment>
<dbReference type="RefSeq" id="WP_176230280.1">
    <property type="nucleotide sequence ID" value="NZ_BLSB01000211.1"/>
</dbReference>
<organism evidence="7 8">
    <name type="scientific">Candidatus Hakubella thermalkaliphila</name>
    <dbReference type="NCBI Taxonomy" id="2754717"/>
    <lineage>
        <taxon>Bacteria</taxon>
        <taxon>Bacillati</taxon>
        <taxon>Actinomycetota</taxon>
        <taxon>Actinomycetota incertae sedis</taxon>
        <taxon>Candidatus Hakubellales</taxon>
        <taxon>Candidatus Hakubellaceae</taxon>
        <taxon>Candidatus Hakubella</taxon>
    </lineage>
</organism>
<accession>A0A6V8PT38</accession>